<dbReference type="Proteomes" id="UP000069697">
    <property type="component" value="Unassembled WGS sequence"/>
</dbReference>
<protein>
    <recommendedName>
        <fullName evidence="1">DUF7674 domain-containing protein</fullName>
    </recommendedName>
</protein>
<gene>
    <name evidence="2" type="ORF">PAHA3_1964</name>
</gene>
<dbReference type="EMBL" id="BCNV01000001">
    <property type="protein sequence ID" value="GAS81890.1"/>
    <property type="molecule type" value="Genomic_DNA"/>
</dbReference>
<evidence type="ECO:0000313" key="2">
    <source>
        <dbReference type="EMBL" id="GAS81890.1"/>
    </source>
</evidence>
<evidence type="ECO:0000313" key="3">
    <source>
        <dbReference type="Proteomes" id="UP000069697"/>
    </source>
</evidence>
<dbReference type="InterPro" id="IPR056091">
    <property type="entry name" value="DUF7674"/>
</dbReference>
<dbReference type="AlphaFoldDB" id="A0A124DXR6"/>
<reference evidence="2 3" key="1">
    <citation type="journal article" date="2016" name="Genome Announc.">
        <title>Draft Genome Sequence of Paenibacillus amylolyticus Heshi-A3, Isolated from Fermented Rice Bran in a Japanese Fermented Seafood Dish.</title>
        <authorList>
            <person name="Akuzawa S."/>
            <person name="Nagaoka J."/>
            <person name="Kanekatsu M."/>
            <person name="Kubota E."/>
            <person name="Ohtake R."/>
            <person name="Suzuki T."/>
            <person name="Kanesaki Y."/>
        </authorList>
    </citation>
    <scope>NUCLEOTIDE SEQUENCE [LARGE SCALE GENOMIC DNA]</scope>
    <source>
        <strain evidence="2 3">Heshi-A3</strain>
    </source>
</reference>
<reference evidence="3" key="2">
    <citation type="submission" date="2016-01" db="EMBL/GenBank/DDBJ databases">
        <title>Draft Genome Sequence of Paenibacillus amylolyticus Heshi-A3 that Was Isolated from Fermented Rice Bran with Aging Salted Mackerel, Which Was Named Heshiko as Traditional Fermented Seafood in Japan.</title>
        <authorList>
            <person name="Akuzawa S."/>
            <person name="Nakagawa J."/>
            <person name="Kanekatsu T."/>
            <person name="Kubota E."/>
            <person name="Ohtake R."/>
            <person name="Suzuki T."/>
            <person name="Kanesaki Y."/>
        </authorList>
    </citation>
    <scope>NUCLEOTIDE SEQUENCE [LARGE SCALE GENOMIC DNA]</scope>
    <source>
        <strain evidence="3">Heshi-A3</strain>
    </source>
</reference>
<sequence length="123" mass="14476">MDSDILINQFLKLFPEFHDCYIEHLNLNQEFLGHVFFGDEVATYVEGLLRENDDTELIEKFFNFFEWMATQASLYIVQVLSTTILYDLGGHTDILQKAQSYMKPHTQRLSQEIEDLHSGKYFS</sequence>
<organism evidence="2 3">
    <name type="scientific">Paenibacillus amylolyticus</name>
    <dbReference type="NCBI Taxonomy" id="1451"/>
    <lineage>
        <taxon>Bacteria</taxon>
        <taxon>Bacillati</taxon>
        <taxon>Bacillota</taxon>
        <taxon>Bacilli</taxon>
        <taxon>Bacillales</taxon>
        <taxon>Paenibacillaceae</taxon>
        <taxon>Paenibacillus</taxon>
    </lineage>
</organism>
<proteinExistence type="predicted"/>
<evidence type="ECO:0000259" key="1">
    <source>
        <dbReference type="Pfam" id="PF24722"/>
    </source>
</evidence>
<accession>A0A124DXR6</accession>
<name>A0A124DXR6_PAEAM</name>
<comment type="caution">
    <text evidence="2">The sequence shown here is derived from an EMBL/GenBank/DDBJ whole genome shotgun (WGS) entry which is preliminary data.</text>
</comment>
<dbReference type="Pfam" id="PF24722">
    <property type="entry name" value="DUF7674"/>
    <property type="match status" value="1"/>
</dbReference>
<dbReference type="RefSeq" id="WP_062834528.1">
    <property type="nucleotide sequence ID" value="NZ_BCNV01000001.1"/>
</dbReference>
<feature type="domain" description="DUF7674" evidence="1">
    <location>
        <begin position="7"/>
        <end position="116"/>
    </location>
</feature>